<evidence type="ECO:0000313" key="5">
    <source>
        <dbReference type="EMBL" id="KIY63924.1"/>
    </source>
</evidence>
<evidence type="ECO:0000313" key="6">
    <source>
        <dbReference type="Proteomes" id="UP000054007"/>
    </source>
</evidence>
<dbReference type="EMBL" id="KN880664">
    <property type="protein sequence ID" value="KIY63924.1"/>
    <property type="molecule type" value="Genomic_DNA"/>
</dbReference>
<dbReference type="Proteomes" id="UP000054007">
    <property type="component" value="Unassembled WGS sequence"/>
</dbReference>
<dbReference type="GO" id="GO:0046872">
    <property type="term" value="F:metal ion binding"/>
    <property type="evidence" value="ECO:0007669"/>
    <property type="project" value="UniProtKB-KW"/>
</dbReference>
<dbReference type="InterPro" id="IPR002051">
    <property type="entry name" value="Haem_Oase"/>
</dbReference>
<dbReference type="PANTHER" id="PTHR10720">
    <property type="entry name" value="HEME OXYGENASE"/>
    <property type="match status" value="1"/>
</dbReference>
<protein>
    <submittedName>
        <fullName evidence="5">Heme oxygenase-like protein</fullName>
    </submittedName>
</protein>
<dbReference type="CDD" id="cd19165">
    <property type="entry name" value="HemeO"/>
    <property type="match status" value="1"/>
</dbReference>
<evidence type="ECO:0000256" key="3">
    <source>
        <dbReference type="ARBA" id="ARBA00023004"/>
    </source>
</evidence>
<keyword evidence="2" id="KW-0479">Metal-binding</keyword>
<dbReference type="InterPro" id="IPR016084">
    <property type="entry name" value="Haem_Oase-like_multi-hlx"/>
</dbReference>
<dbReference type="GO" id="GO:0004392">
    <property type="term" value="F:heme oxygenase (decyclizing) activity"/>
    <property type="evidence" value="ECO:0007669"/>
    <property type="project" value="InterPro"/>
</dbReference>
<accession>A0A0D7B184</accession>
<reference evidence="5 6" key="1">
    <citation type="journal article" date="2015" name="Fungal Genet. Biol.">
        <title>Evolution of novel wood decay mechanisms in Agaricales revealed by the genome sequences of Fistulina hepatica and Cylindrobasidium torrendii.</title>
        <authorList>
            <person name="Floudas D."/>
            <person name="Held B.W."/>
            <person name="Riley R."/>
            <person name="Nagy L.G."/>
            <person name="Koehler G."/>
            <person name="Ransdell A.S."/>
            <person name="Younus H."/>
            <person name="Chow J."/>
            <person name="Chiniquy J."/>
            <person name="Lipzen A."/>
            <person name="Tritt A."/>
            <person name="Sun H."/>
            <person name="Haridas S."/>
            <person name="LaButti K."/>
            <person name="Ohm R.A."/>
            <person name="Kues U."/>
            <person name="Blanchette R.A."/>
            <person name="Grigoriev I.V."/>
            <person name="Minto R.E."/>
            <person name="Hibbett D.S."/>
        </authorList>
    </citation>
    <scope>NUCLEOTIDE SEQUENCE [LARGE SCALE GENOMIC DNA]</scope>
    <source>
        <strain evidence="5 6">FP15055 ss-10</strain>
    </source>
</reference>
<sequence>MASSSIDYSQPLATVLRESTIQVHHEIERSKGAELLLSGALPREEYARFLMMLWHVYDTFERALDKTSSHPVLEPTYNPQLLRRTPALAADISYLLQDAAWQAHPIHQELLLNRPPALTAYVQRIENIAASADPAPLLAHSYVRYLGDLSGGQNIRNVLRKAYDLEDDKGLSFYQFRELATNKVAGLGEMKRIKDWFRAGMNTGGEAASQQSKSEIAEEAQNVFRLNQGIFEAIRIGDRTDRVLDYDRRKTNESQSAVSLAAVVPFLAAVGLFLVLGGFVGDFSISRLFRGLSQHA</sequence>
<keyword evidence="4" id="KW-0472">Membrane</keyword>
<dbReference type="GO" id="GO:0006788">
    <property type="term" value="P:heme oxidation"/>
    <property type="evidence" value="ECO:0007669"/>
    <property type="project" value="InterPro"/>
</dbReference>
<name>A0A0D7B184_9AGAR</name>
<dbReference type="STRING" id="1314674.A0A0D7B184"/>
<keyword evidence="4" id="KW-0812">Transmembrane</keyword>
<dbReference type="SUPFAM" id="SSF48613">
    <property type="entry name" value="Heme oxygenase-like"/>
    <property type="match status" value="1"/>
</dbReference>
<dbReference type="Pfam" id="PF01126">
    <property type="entry name" value="Heme_oxygenase"/>
    <property type="match status" value="1"/>
</dbReference>
<evidence type="ECO:0000256" key="1">
    <source>
        <dbReference type="ARBA" id="ARBA00022617"/>
    </source>
</evidence>
<organism evidence="5 6">
    <name type="scientific">Cylindrobasidium torrendii FP15055 ss-10</name>
    <dbReference type="NCBI Taxonomy" id="1314674"/>
    <lineage>
        <taxon>Eukaryota</taxon>
        <taxon>Fungi</taxon>
        <taxon>Dikarya</taxon>
        <taxon>Basidiomycota</taxon>
        <taxon>Agaricomycotina</taxon>
        <taxon>Agaricomycetes</taxon>
        <taxon>Agaricomycetidae</taxon>
        <taxon>Agaricales</taxon>
        <taxon>Marasmiineae</taxon>
        <taxon>Physalacriaceae</taxon>
        <taxon>Cylindrobasidium</taxon>
    </lineage>
</organism>
<keyword evidence="4" id="KW-1133">Transmembrane helix</keyword>
<evidence type="ECO:0000256" key="4">
    <source>
        <dbReference type="SAM" id="Phobius"/>
    </source>
</evidence>
<feature type="transmembrane region" description="Helical" evidence="4">
    <location>
        <begin position="257"/>
        <end position="280"/>
    </location>
</feature>
<proteinExistence type="predicted"/>
<dbReference type="InterPro" id="IPR016053">
    <property type="entry name" value="Haem_Oase-like"/>
</dbReference>
<dbReference type="PANTHER" id="PTHR10720:SF0">
    <property type="entry name" value="HEME OXYGENASE"/>
    <property type="match status" value="1"/>
</dbReference>
<keyword evidence="6" id="KW-1185">Reference proteome</keyword>
<evidence type="ECO:0000256" key="2">
    <source>
        <dbReference type="ARBA" id="ARBA00022723"/>
    </source>
</evidence>
<dbReference type="OrthoDB" id="652091at2759"/>
<keyword evidence="1" id="KW-0349">Heme</keyword>
<gene>
    <name evidence="5" type="ORF">CYLTODRAFT_425696</name>
</gene>
<dbReference type="AlphaFoldDB" id="A0A0D7B184"/>
<keyword evidence="3" id="KW-0408">Iron</keyword>
<dbReference type="Gene3D" id="1.20.910.10">
    <property type="entry name" value="Heme oxygenase-like"/>
    <property type="match status" value="1"/>
</dbReference>